<keyword evidence="2" id="KW-1185">Reference proteome</keyword>
<comment type="caution">
    <text evidence="1">The sequence shown here is derived from an EMBL/GenBank/DDBJ whole genome shotgun (WGS) entry which is preliminary data.</text>
</comment>
<organism evidence="1 2">
    <name type="scientific">Cinchona calisaya</name>
    <dbReference type="NCBI Taxonomy" id="153742"/>
    <lineage>
        <taxon>Eukaryota</taxon>
        <taxon>Viridiplantae</taxon>
        <taxon>Streptophyta</taxon>
        <taxon>Embryophyta</taxon>
        <taxon>Tracheophyta</taxon>
        <taxon>Spermatophyta</taxon>
        <taxon>Magnoliopsida</taxon>
        <taxon>eudicotyledons</taxon>
        <taxon>Gunneridae</taxon>
        <taxon>Pentapetalae</taxon>
        <taxon>asterids</taxon>
        <taxon>lamiids</taxon>
        <taxon>Gentianales</taxon>
        <taxon>Rubiaceae</taxon>
        <taxon>Cinchonoideae</taxon>
        <taxon>Cinchoneae</taxon>
        <taxon>Cinchona</taxon>
    </lineage>
</organism>
<dbReference type="Proteomes" id="UP001630127">
    <property type="component" value="Unassembled WGS sequence"/>
</dbReference>
<sequence length="86" mass="9930">MDAFKSALFSPVVSDIVLINMWFHDIGRQQAANKPLLKTVFWALPENLEPVLREELDPALREDIQKVWDSVPKPQAHKETPLSEFF</sequence>
<evidence type="ECO:0000313" key="2">
    <source>
        <dbReference type="Proteomes" id="UP001630127"/>
    </source>
</evidence>
<dbReference type="PANTHER" id="PTHR45923:SF2">
    <property type="entry name" value="PROTEIN SEY1"/>
    <property type="match status" value="1"/>
</dbReference>
<dbReference type="Pfam" id="PF05879">
    <property type="entry name" value="RHD3_GTPase"/>
    <property type="match status" value="1"/>
</dbReference>
<proteinExistence type="predicted"/>
<name>A0ABD3AN37_9GENT</name>
<accession>A0ABD3AN37</accession>
<protein>
    <recommendedName>
        <fullName evidence="3">Chalcone synthase</fullName>
    </recommendedName>
</protein>
<evidence type="ECO:0008006" key="3">
    <source>
        <dbReference type="Google" id="ProtNLM"/>
    </source>
</evidence>
<gene>
    <name evidence="1" type="ORF">ACH5RR_006009</name>
</gene>
<dbReference type="PANTHER" id="PTHR45923">
    <property type="entry name" value="PROTEIN SEY1"/>
    <property type="match status" value="1"/>
</dbReference>
<evidence type="ECO:0000313" key="1">
    <source>
        <dbReference type="EMBL" id="KAL3532488.1"/>
    </source>
</evidence>
<dbReference type="EMBL" id="JBJUIK010000003">
    <property type="protein sequence ID" value="KAL3532488.1"/>
    <property type="molecule type" value="Genomic_DNA"/>
</dbReference>
<dbReference type="InterPro" id="IPR008803">
    <property type="entry name" value="RHD3/Sey1"/>
</dbReference>
<reference evidence="1 2" key="1">
    <citation type="submission" date="2024-11" db="EMBL/GenBank/DDBJ databases">
        <title>A near-complete genome assembly of Cinchona calisaya.</title>
        <authorList>
            <person name="Lian D.C."/>
            <person name="Zhao X.W."/>
            <person name="Wei L."/>
        </authorList>
    </citation>
    <scope>NUCLEOTIDE SEQUENCE [LARGE SCALE GENOMIC DNA]</scope>
    <source>
        <tissue evidence="1">Nenye</tissue>
    </source>
</reference>
<dbReference type="AlphaFoldDB" id="A0ABD3AN37"/>